<dbReference type="OrthoDB" id="424277at2759"/>
<dbReference type="EMBL" id="CAMXCT030006013">
    <property type="protein sequence ID" value="CAL4801087.1"/>
    <property type="molecule type" value="Genomic_DNA"/>
</dbReference>
<proteinExistence type="predicted"/>
<dbReference type="InterPro" id="IPR002921">
    <property type="entry name" value="Fungal_lipase-type"/>
</dbReference>
<dbReference type="PANTHER" id="PTHR45856">
    <property type="entry name" value="ALPHA/BETA-HYDROLASES SUPERFAMILY PROTEIN"/>
    <property type="match status" value="1"/>
</dbReference>
<evidence type="ECO:0000259" key="2">
    <source>
        <dbReference type="Pfam" id="PF01764"/>
    </source>
</evidence>
<dbReference type="AlphaFoldDB" id="A0A9P1DP33"/>
<name>A0A9P1DP33_9DINO</name>
<evidence type="ECO:0000313" key="4">
    <source>
        <dbReference type="EMBL" id="CAL1167150.1"/>
    </source>
</evidence>
<accession>A0A9P1DP33</accession>
<reference evidence="4" key="2">
    <citation type="submission" date="2024-04" db="EMBL/GenBank/DDBJ databases">
        <authorList>
            <person name="Chen Y."/>
            <person name="Shah S."/>
            <person name="Dougan E. K."/>
            <person name="Thang M."/>
            <person name="Chan C."/>
        </authorList>
    </citation>
    <scope>NUCLEOTIDE SEQUENCE [LARGE SCALE GENOMIC DNA]</scope>
</reference>
<keyword evidence="1" id="KW-0812">Transmembrane</keyword>
<evidence type="ECO:0000313" key="5">
    <source>
        <dbReference type="EMBL" id="CAL4801087.1"/>
    </source>
</evidence>
<organism evidence="3">
    <name type="scientific">Cladocopium goreaui</name>
    <dbReference type="NCBI Taxonomy" id="2562237"/>
    <lineage>
        <taxon>Eukaryota</taxon>
        <taxon>Sar</taxon>
        <taxon>Alveolata</taxon>
        <taxon>Dinophyceae</taxon>
        <taxon>Suessiales</taxon>
        <taxon>Symbiodiniaceae</taxon>
        <taxon>Cladocopium</taxon>
    </lineage>
</organism>
<dbReference type="SUPFAM" id="SSF53474">
    <property type="entry name" value="alpha/beta-Hydrolases"/>
    <property type="match status" value="1"/>
</dbReference>
<evidence type="ECO:0000256" key="1">
    <source>
        <dbReference type="SAM" id="Phobius"/>
    </source>
</evidence>
<comment type="caution">
    <text evidence="3">The sequence shown here is derived from an EMBL/GenBank/DDBJ whole genome shotgun (WGS) entry which is preliminary data.</text>
</comment>
<dbReference type="Pfam" id="PF01764">
    <property type="entry name" value="Lipase_3"/>
    <property type="match status" value="1"/>
</dbReference>
<feature type="domain" description="Fungal lipase-type" evidence="2">
    <location>
        <begin position="10"/>
        <end position="128"/>
    </location>
</feature>
<gene>
    <name evidence="3" type="ORF">C1SCF055_LOCUS38721</name>
</gene>
<dbReference type="Proteomes" id="UP001152797">
    <property type="component" value="Unassembled WGS sequence"/>
</dbReference>
<dbReference type="GO" id="GO:0006629">
    <property type="term" value="P:lipid metabolic process"/>
    <property type="evidence" value="ECO:0007669"/>
    <property type="project" value="InterPro"/>
</dbReference>
<feature type="transmembrane region" description="Helical" evidence="1">
    <location>
        <begin position="46"/>
        <end position="66"/>
    </location>
</feature>
<dbReference type="InterPro" id="IPR029058">
    <property type="entry name" value="AB_hydrolase_fold"/>
</dbReference>
<keyword evidence="6" id="KW-1185">Reference proteome</keyword>
<protein>
    <submittedName>
        <fullName evidence="5">Probable feruloyl esterase A (Ferulic aci d esterase A)</fullName>
    </submittedName>
</protein>
<keyword evidence="1" id="KW-0472">Membrane</keyword>
<evidence type="ECO:0000313" key="6">
    <source>
        <dbReference type="Proteomes" id="UP001152797"/>
    </source>
</evidence>
<dbReference type="PANTHER" id="PTHR45856:SF24">
    <property type="entry name" value="FUNGAL LIPASE-LIKE DOMAIN-CONTAINING PROTEIN"/>
    <property type="match status" value="1"/>
</dbReference>
<reference evidence="3" key="1">
    <citation type="submission" date="2022-10" db="EMBL/GenBank/DDBJ databases">
        <authorList>
            <person name="Chen Y."/>
            <person name="Dougan E. K."/>
            <person name="Chan C."/>
            <person name="Rhodes N."/>
            <person name="Thang M."/>
        </authorList>
    </citation>
    <scope>NUCLEOTIDE SEQUENCE</scope>
</reference>
<dbReference type="EMBL" id="CAMXCT020006013">
    <property type="protein sequence ID" value="CAL1167150.1"/>
    <property type="molecule type" value="Genomic_DNA"/>
</dbReference>
<dbReference type="InterPro" id="IPR051218">
    <property type="entry name" value="Sec_MonoDiacylglyc_Lipase"/>
</dbReference>
<dbReference type="Gene3D" id="3.40.50.1820">
    <property type="entry name" value="alpha/beta hydrolase"/>
    <property type="match status" value="1"/>
</dbReference>
<dbReference type="EMBL" id="CAMXCT010006013">
    <property type="protein sequence ID" value="CAI4013775.1"/>
    <property type="molecule type" value="Genomic_DNA"/>
</dbReference>
<sequence>MTSCLPGRHPQAQAHQGFYDAFLASVCDINQKLMPQLRDLSRPKRLMIVGHSIGGAIAMGALGYLLQTYDFASSPHRILFVSTGQPRFGDEVFATTLDKQLASLKRTGKCCAVRLVNDCDAVPTVPQKSHGGYRHAAKLCLLTSEGDLLIGPEIEERDMGSLAENVDEHRTEHWMNWSSTVFRSGAKVTNGQVTNFPANGDLMEFHGI</sequence>
<keyword evidence="1" id="KW-1133">Transmembrane helix</keyword>
<evidence type="ECO:0000313" key="3">
    <source>
        <dbReference type="EMBL" id="CAI4013775.1"/>
    </source>
</evidence>